<dbReference type="EC" id="2.7.1.4" evidence="5"/>
<keyword evidence="7" id="KW-0418">Kinase</keyword>
<reference evidence="7 8" key="1">
    <citation type="submission" date="2018-08" db="EMBL/GenBank/DDBJ databases">
        <title>Genomic Encyclopedia of Type Strains, Phase IV (KMG-IV): sequencing the most valuable type-strain genomes for metagenomic binning, comparative biology and taxonomic classification.</title>
        <authorList>
            <person name="Goeker M."/>
        </authorList>
    </citation>
    <scope>NUCLEOTIDE SEQUENCE [LARGE SCALE GENOMIC DNA]</scope>
    <source>
        <strain evidence="7 8">DSM 25527</strain>
    </source>
</reference>
<dbReference type="InterPro" id="IPR049874">
    <property type="entry name" value="ROK_cs"/>
</dbReference>
<keyword evidence="8" id="KW-1185">Reference proteome</keyword>
<dbReference type="SUPFAM" id="SSF53067">
    <property type="entry name" value="Actin-like ATPase domain"/>
    <property type="match status" value="1"/>
</dbReference>
<dbReference type="InterPro" id="IPR043129">
    <property type="entry name" value="ATPase_NBD"/>
</dbReference>
<accession>A0A397P5R0</accession>
<dbReference type="GO" id="GO:0046872">
    <property type="term" value="F:metal ion binding"/>
    <property type="evidence" value="ECO:0007669"/>
    <property type="project" value="UniProtKB-KW"/>
</dbReference>
<comment type="cofactor">
    <cofactor evidence="1">
        <name>Mg(2+)</name>
        <dbReference type="ChEBI" id="CHEBI:18420"/>
    </cofactor>
</comment>
<evidence type="ECO:0000256" key="3">
    <source>
        <dbReference type="ARBA" id="ARBA00022833"/>
    </source>
</evidence>
<evidence type="ECO:0000256" key="4">
    <source>
        <dbReference type="ARBA" id="ARBA00022842"/>
    </source>
</evidence>
<dbReference type="CDD" id="cd24067">
    <property type="entry name" value="ASKHA_NBD_ROK_BsFRK-like"/>
    <property type="match status" value="1"/>
</dbReference>
<dbReference type="Proteomes" id="UP000266568">
    <property type="component" value="Unassembled WGS sequence"/>
</dbReference>
<dbReference type="PANTHER" id="PTHR42742:SF3">
    <property type="entry name" value="FRUCTOKINASE"/>
    <property type="match status" value="1"/>
</dbReference>
<dbReference type="AlphaFoldDB" id="A0A397P5R0"/>
<evidence type="ECO:0000313" key="8">
    <source>
        <dbReference type="Proteomes" id="UP000266568"/>
    </source>
</evidence>
<dbReference type="Pfam" id="PF00480">
    <property type="entry name" value="ROK"/>
    <property type="match status" value="1"/>
</dbReference>
<comment type="caution">
    <text evidence="7">The sequence shown here is derived from an EMBL/GenBank/DDBJ whole genome shotgun (WGS) entry which is preliminary data.</text>
</comment>
<keyword evidence="7" id="KW-0808">Transferase</keyword>
<keyword evidence="4" id="KW-0460">Magnesium</keyword>
<evidence type="ECO:0000256" key="1">
    <source>
        <dbReference type="ARBA" id="ARBA00001946"/>
    </source>
</evidence>
<organism evidence="7 8">
    <name type="scientific">Hephaestia caeni</name>
    <dbReference type="NCBI Taxonomy" id="645617"/>
    <lineage>
        <taxon>Bacteria</taxon>
        <taxon>Pseudomonadati</taxon>
        <taxon>Pseudomonadota</taxon>
        <taxon>Alphaproteobacteria</taxon>
        <taxon>Sphingomonadales</taxon>
        <taxon>Sphingomonadaceae</taxon>
        <taxon>Hephaestia</taxon>
    </lineage>
</organism>
<keyword evidence="3" id="KW-0862">Zinc</keyword>
<comment type="catalytic activity">
    <reaction evidence="6">
        <text>D-fructose + ATP = D-fructose 6-phosphate + ADP + H(+)</text>
        <dbReference type="Rhea" id="RHEA:16125"/>
        <dbReference type="ChEBI" id="CHEBI:15378"/>
        <dbReference type="ChEBI" id="CHEBI:30616"/>
        <dbReference type="ChEBI" id="CHEBI:37721"/>
        <dbReference type="ChEBI" id="CHEBI:61527"/>
        <dbReference type="ChEBI" id="CHEBI:456216"/>
        <dbReference type="EC" id="2.7.1.4"/>
    </reaction>
</comment>
<dbReference type="InterPro" id="IPR000600">
    <property type="entry name" value="ROK"/>
</dbReference>
<sequence>MANSPLIAGLELGGTKCVAILGTGPGDVRARDTVPTTDPATTLAALEQVLDGWQFDALGIASFGPLDLDPRSPAYGSLSATPKAGWAGTHLTRRLTARYGTPLAIQTDVVGAAFAEQRWGAAQGLASHCYITIGTGVGVGLISGGRPVQGAAHGEAGHMRVQRVRGDDFGGACPFHGDCVEGLIAGPALAQRFGRPGREIADGDPEWDLFVHDLTGLLHNLVVTAAPERIAIGGGVMTSRARLFPKLRAALAASIAGYGSFAAYADQLDDRLGPPGLGALAGPLGALAMGLEAMDETRG</sequence>
<evidence type="ECO:0000256" key="5">
    <source>
        <dbReference type="ARBA" id="ARBA00038887"/>
    </source>
</evidence>
<dbReference type="InterPro" id="IPR051804">
    <property type="entry name" value="Carb_Metab_Reg_Kinase/Isom"/>
</dbReference>
<dbReference type="GO" id="GO:0008865">
    <property type="term" value="F:fructokinase activity"/>
    <property type="evidence" value="ECO:0007669"/>
    <property type="project" value="UniProtKB-EC"/>
</dbReference>
<proteinExistence type="predicted"/>
<keyword evidence="2" id="KW-0479">Metal-binding</keyword>
<dbReference type="RefSeq" id="WP_211325849.1">
    <property type="nucleotide sequence ID" value="NZ_QXDC01000003.1"/>
</dbReference>
<evidence type="ECO:0000256" key="6">
    <source>
        <dbReference type="ARBA" id="ARBA00048451"/>
    </source>
</evidence>
<protein>
    <recommendedName>
        <fullName evidence="5">fructokinase</fullName>
        <ecNumber evidence="5">2.7.1.4</ecNumber>
    </recommendedName>
</protein>
<name>A0A397P5R0_9SPHN</name>
<evidence type="ECO:0000256" key="2">
    <source>
        <dbReference type="ARBA" id="ARBA00022723"/>
    </source>
</evidence>
<evidence type="ECO:0000313" key="7">
    <source>
        <dbReference type="EMBL" id="RIA43583.1"/>
    </source>
</evidence>
<dbReference type="PANTHER" id="PTHR42742">
    <property type="entry name" value="TRANSCRIPTIONAL REPRESSOR MPRA"/>
    <property type="match status" value="1"/>
</dbReference>
<dbReference type="PROSITE" id="PS01125">
    <property type="entry name" value="ROK"/>
    <property type="match status" value="1"/>
</dbReference>
<gene>
    <name evidence="7" type="ORF">DFR49_1806</name>
</gene>
<dbReference type="EMBL" id="QXDC01000003">
    <property type="protein sequence ID" value="RIA43583.1"/>
    <property type="molecule type" value="Genomic_DNA"/>
</dbReference>
<dbReference type="Gene3D" id="3.30.420.40">
    <property type="match status" value="2"/>
</dbReference>